<evidence type="ECO:0000259" key="2">
    <source>
        <dbReference type="Pfam" id="PF01370"/>
    </source>
</evidence>
<dbReference type="InterPro" id="IPR036291">
    <property type="entry name" value="NAD(P)-bd_dom_sf"/>
</dbReference>
<accession>A0A5C2SD01</accession>
<evidence type="ECO:0000313" key="4">
    <source>
        <dbReference type="Proteomes" id="UP000313359"/>
    </source>
</evidence>
<dbReference type="InterPro" id="IPR051783">
    <property type="entry name" value="NAD(P)-dependent_oxidoreduct"/>
</dbReference>
<dbReference type="Pfam" id="PF01370">
    <property type="entry name" value="Epimerase"/>
    <property type="match status" value="1"/>
</dbReference>
<dbReference type="OrthoDB" id="10262413at2759"/>
<feature type="domain" description="NAD-dependent epimerase/dehydratase" evidence="2">
    <location>
        <begin position="8"/>
        <end position="221"/>
    </location>
</feature>
<evidence type="ECO:0000313" key="3">
    <source>
        <dbReference type="EMBL" id="RPD61167.1"/>
    </source>
</evidence>
<dbReference type="GO" id="GO:0004029">
    <property type="term" value="F:aldehyde dehydrogenase (NAD+) activity"/>
    <property type="evidence" value="ECO:0007669"/>
    <property type="project" value="TreeGrafter"/>
</dbReference>
<gene>
    <name evidence="3" type="ORF">L227DRAFT_593104</name>
</gene>
<keyword evidence="1" id="KW-1133">Transmembrane helix</keyword>
<reference evidence="3" key="1">
    <citation type="journal article" date="2018" name="Genome Biol. Evol.">
        <title>Genomics and development of Lentinus tigrinus, a white-rot wood-decaying mushroom with dimorphic fruiting bodies.</title>
        <authorList>
            <person name="Wu B."/>
            <person name="Xu Z."/>
            <person name="Knudson A."/>
            <person name="Carlson A."/>
            <person name="Chen N."/>
            <person name="Kovaka S."/>
            <person name="LaButti K."/>
            <person name="Lipzen A."/>
            <person name="Pennachio C."/>
            <person name="Riley R."/>
            <person name="Schakwitz W."/>
            <person name="Umezawa K."/>
            <person name="Ohm R.A."/>
            <person name="Grigoriev I.V."/>
            <person name="Nagy L.G."/>
            <person name="Gibbons J."/>
            <person name="Hibbett D."/>
        </authorList>
    </citation>
    <scope>NUCLEOTIDE SEQUENCE [LARGE SCALE GENOMIC DNA]</scope>
    <source>
        <strain evidence="3">ALCF2SS1-6</strain>
    </source>
</reference>
<keyword evidence="1" id="KW-0472">Membrane</keyword>
<dbReference type="PANTHER" id="PTHR48079">
    <property type="entry name" value="PROTEIN YEEZ"/>
    <property type="match status" value="1"/>
</dbReference>
<feature type="transmembrane region" description="Helical" evidence="1">
    <location>
        <begin position="6"/>
        <end position="27"/>
    </location>
</feature>
<name>A0A5C2SD01_9APHY</name>
<dbReference type="SUPFAM" id="SSF51735">
    <property type="entry name" value="NAD(P)-binding Rossmann-fold domains"/>
    <property type="match status" value="1"/>
</dbReference>
<dbReference type="AlphaFoldDB" id="A0A5C2SD01"/>
<organism evidence="3 4">
    <name type="scientific">Lentinus tigrinus ALCF2SS1-6</name>
    <dbReference type="NCBI Taxonomy" id="1328759"/>
    <lineage>
        <taxon>Eukaryota</taxon>
        <taxon>Fungi</taxon>
        <taxon>Dikarya</taxon>
        <taxon>Basidiomycota</taxon>
        <taxon>Agaricomycotina</taxon>
        <taxon>Agaricomycetes</taxon>
        <taxon>Polyporales</taxon>
        <taxon>Polyporaceae</taxon>
        <taxon>Lentinus</taxon>
    </lineage>
</organism>
<keyword evidence="1" id="KW-0812">Transmembrane</keyword>
<dbReference type="GO" id="GO:0005737">
    <property type="term" value="C:cytoplasm"/>
    <property type="evidence" value="ECO:0007669"/>
    <property type="project" value="TreeGrafter"/>
</dbReference>
<keyword evidence="4" id="KW-1185">Reference proteome</keyword>
<sequence length="327" mass="36340">MHVKLTKVFILGATGYIGGAVLGRLLADKQVASKYQFTPVIGSLDDLEMLQRIASKSDVVIECADADHIRSNQALLAGLKQRHEKKGTTPILIHTSGTGVLADNAGGMYGSDTIYYDSDSDQIERLEPGRPHRNVDLNVVAADREGYVKTYIILPSTVYGLASGPLVDVGVMNPQSQQIPVLVRTSLDRQQAGMVGRGYNYHPNVHIDEAADLYRVIMEASLSGQDIGHGREGYYFAENGEHTMYEIAERMGEELYCMRLAKTATPSPFTKEELQRYFQGSDNLGTNVRCRAERSRAIGWKPWRRTRDMLDSIKPEIDYILAGRKLT</sequence>
<proteinExistence type="predicted"/>
<dbReference type="InterPro" id="IPR001509">
    <property type="entry name" value="Epimerase_deHydtase"/>
</dbReference>
<evidence type="ECO:0000256" key="1">
    <source>
        <dbReference type="SAM" id="Phobius"/>
    </source>
</evidence>
<dbReference type="Gene3D" id="3.40.50.720">
    <property type="entry name" value="NAD(P)-binding Rossmann-like Domain"/>
    <property type="match status" value="1"/>
</dbReference>
<dbReference type="STRING" id="1328759.A0A5C2SD01"/>
<dbReference type="EMBL" id="ML122263">
    <property type="protein sequence ID" value="RPD61167.1"/>
    <property type="molecule type" value="Genomic_DNA"/>
</dbReference>
<dbReference type="PANTHER" id="PTHR48079:SF6">
    <property type="entry name" value="NAD(P)-BINDING DOMAIN-CONTAINING PROTEIN-RELATED"/>
    <property type="match status" value="1"/>
</dbReference>
<protein>
    <submittedName>
        <fullName evidence="3">NAD-P-binding protein</fullName>
    </submittedName>
</protein>
<dbReference type="Proteomes" id="UP000313359">
    <property type="component" value="Unassembled WGS sequence"/>
</dbReference>